<dbReference type="GO" id="GO:0046872">
    <property type="term" value="F:metal ion binding"/>
    <property type="evidence" value="ECO:0007669"/>
    <property type="project" value="InterPro"/>
</dbReference>
<proteinExistence type="inferred from homology"/>
<comment type="subcellular location">
    <subcellularLocation>
        <location evidence="1">Secreted</location>
    </subcellularLocation>
</comment>
<feature type="region of interest" description="Disordered" evidence="5">
    <location>
        <begin position="578"/>
        <end position="599"/>
    </location>
</feature>
<reference evidence="9" key="1">
    <citation type="journal article" date="2011" name="BMC Genomics">
        <title>Complete genome sequence of the filamentous anoxygenic phototrophic bacterium Chloroflexus aurantiacus.</title>
        <authorList>
            <person name="Tang K.H."/>
            <person name="Barry K."/>
            <person name="Chertkov O."/>
            <person name="Dalin E."/>
            <person name="Han C.S."/>
            <person name="Hauser L.J."/>
            <person name="Honchak B.M."/>
            <person name="Karbach L.E."/>
            <person name="Land M.L."/>
            <person name="Lapidus A."/>
            <person name="Larimer F.W."/>
            <person name="Mikhailova N."/>
            <person name="Pitluck S."/>
            <person name="Pierson B.K."/>
            <person name="Blankenship R.E."/>
        </authorList>
    </citation>
    <scope>NUCLEOTIDE SEQUENCE [LARGE SCALE GENOMIC DNA]</scope>
    <source>
        <strain evidence="9">ATCC 29366 / DSM 635 / J-10-fl</strain>
    </source>
</reference>
<dbReference type="InterPro" id="IPR019546">
    <property type="entry name" value="TAT_signal_bac_arc"/>
</dbReference>
<dbReference type="STRING" id="324602.Caur_3261"/>
<dbReference type="AlphaFoldDB" id="A9WIZ0"/>
<name>A9WIZ0_CHLAA</name>
<dbReference type="HOGENOM" id="CLU_005854_7_1_0"/>
<accession>A9WIZ0</accession>
<evidence type="ECO:0000313" key="9">
    <source>
        <dbReference type="Proteomes" id="UP000002008"/>
    </source>
</evidence>
<evidence type="ECO:0000256" key="4">
    <source>
        <dbReference type="RuleBase" id="RU362119"/>
    </source>
</evidence>
<evidence type="ECO:0000256" key="2">
    <source>
        <dbReference type="ARBA" id="ARBA00022525"/>
    </source>
</evidence>
<dbReference type="PANTHER" id="PTHR11575:SF24">
    <property type="entry name" value="5'-NUCLEOTIDASE"/>
    <property type="match status" value="1"/>
</dbReference>
<dbReference type="GO" id="GO:0005576">
    <property type="term" value="C:extracellular region"/>
    <property type="evidence" value="ECO:0007669"/>
    <property type="project" value="UniProtKB-SubCell"/>
</dbReference>
<dbReference type="Pfam" id="PF02872">
    <property type="entry name" value="5_nucleotid_C"/>
    <property type="match status" value="1"/>
</dbReference>
<feature type="domain" description="5'-Nucleotidase C-terminal" evidence="7">
    <location>
        <begin position="340"/>
        <end position="496"/>
    </location>
</feature>
<dbReference type="PATRIC" id="fig|324602.8.peg.3680"/>
<dbReference type="EnsemblBacteria" id="ABY36449">
    <property type="protein sequence ID" value="ABY36449"/>
    <property type="gene ID" value="Caur_3261"/>
</dbReference>
<dbReference type="InterPro" id="IPR029052">
    <property type="entry name" value="Metallo-depent_PP-like"/>
</dbReference>
<keyword evidence="3" id="KW-0732">Signal</keyword>
<dbReference type="GO" id="GO:0000166">
    <property type="term" value="F:nucleotide binding"/>
    <property type="evidence" value="ECO:0007669"/>
    <property type="project" value="UniProtKB-KW"/>
</dbReference>
<dbReference type="InterPro" id="IPR006179">
    <property type="entry name" value="5_nucleotidase/apyrase"/>
</dbReference>
<dbReference type="PROSITE" id="PS51318">
    <property type="entry name" value="TAT"/>
    <property type="match status" value="1"/>
</dbReference>
<dbReference type="SUPFAM" id="SSF56300">
    <property type="entry name" value="Metallo-dependent phosphatases"/>
    <property type="match status" value="1"/>
</dbReference>
<evidence type="ECO:0000259" key="6">
    <source>
        <dbReference type="Pfam" id="PF00149"/>
    </source>
</evidence>
<organism evidence="8 9">
    <name type="scientific">Chloroflexus aurantiacus (strain ATCC 29366 / DSM 635 / J-10-fl)</name>
    <dbReference type="NCBI Taxonomy" id="324602"/>
    <lineage>
        <taxon>Bacteria</taxon>
        <taxon>Bacillati</taxon>
        <taxon>Chloroflexota</taxon>
        <taxon>Chloroflexia</taxon>
        <taxon>Chloroflexales</taxon>
        <taxon>Chloroflexineae</taxon>
        <taxon>Chloroflexaceae</taxon>
        <taxon>Chloroflexus</taxon>
    </lineage>
</organism>
<protein>
    <submittedName>
        <fullName evidence="8">5'-Nucleotidase domain protein</fullName>
    </submittedName>
</protein>
<dbReference type="Pfam" id="PF00149">
    <property type="entry name" value="Metallophos"/>
    <property type="match status" value="1"/>
</dbReference>
<keyword evidence="4" id="KW-0378">Hydrolase</keyword>
<dbReference type="Pfam" id="PF10518">
    <property type="entry name" value="TAT_signal"/>
    <property type="match status" value="1"/>
</dbReference>
<evidence type="ECO:0000256" key="3">
    <source>
        <dbReference type="ARBA" id="ARBA00022729"/>
    </source>
</evidence>
<keyword evidence="9" id="KW-1185">Reference proteome</keyword>
<comment type="similarity">
    <text evidence="4">Belongs to the 5'-nucleotidase family.</text>
</comment>
<dbReference type="Gene3D" id="3.90.780.10">
    <property type="entry name" value="5'-Nucleotidase, C-terminal domain"/>
    <property type="match status" value="1"/>
</dbReference>
<feature type="compositionally biased region" description="Acidic residues" evidence="5">
    <location>
        <begin position="587"/>
        <end position="599"/>
    </location>
</feature>
<dbReference type="PROSITE" id="PS00785">
    <property type="entry name" value="5_NUCLEOTIDASE_1"/>
    <property type="match status" value="1"/>
</dbReference>
<keyword evidence="4" id="KW-0547">Nucleotide-binding</keyword>
<dbReference type="RefSeq" id="WP_012259102.1">
    <property type="nucleotide sequence ID" value="NC_010175.1"/>
</dbReference>
<dbReference type="Gene3D" id="3.60.21.10">
    <property type="match status" value="1"/>
</dbReference>
<evidence type="ECO:0000256" key="1">
    <source>
        <dbReference type="ARBA" id="ARBA00004613"/>
    </source>
</evidence>
<dbReference type="CDD" id="cd07409">
    <property type="entry name" value="MPP_CD73_N"/>
    <property type="match status" value="1"/>
</dbReference>
<dbReference type="InterPro" id="IPR006146">
    <property type="entry name" value="5'-Nucleotdase_CS"/>
</dbReference>
<dbReference type="GO" id="GO:0009166">
    <property type="term" value="P:nucleotide catabolic process"/>
    <property type="evidence" value="ECO:0007669"/>
    <property type="project" value="InterPro"/>
</dbReference>
<dbReference type="InterPro" id="IPR004843">
    <property type="entry name" value="Calcineurin-like_PHP"/>
</dbReference>
<sequence>MEKISRRRFLKGTVALGAGALLSIYSDGSFRLALAQENPVFRMRVLHTNDHHARIEPVFSGNNPVHGGVSRRKALIDKIRRETALPTLLVDAGDVFQGTLYFNQYNGMADLEFYNAMGYEAMAIGNHEFDKGPQALVDFITRAKFPVLSANISVAAGNPLAGLIKPRTIIEKDGRKIGIFSLTPEDTGVLSNAGPGISFTSAIEAARQQVAALKAEGVFTIIALTHVGINVDRQIAREVGGMSLIIGGHSHTPMAPMNNVKTPPYPELIAGPDGKPVVVVTDWEWGRWLGDITVAFNASGTVIDLQGNPTEIVPSLTADQGFENRIAVFRGPIDQLRARVVGSTAVELDGSRTNVRSRETNLGNLIADAMLAKVRNSGATIAIMNGGGIRTSIPAGPITVGQILEVLPFGNTLALVTLTGAQVIEALNNGVSQVESGAGRFPQVAGIRFTYDPSLPASGRVTSVTVGGSPIDPGADYIVVTNNFLLAGGDGYSVFTRGRNQVDTGFILADVVEEYVAANSPLNPTVDGRIAVGAAPATTPAQPTAPTPATLPNTGGALTPLAWLAGLGAAALAGGAALQRSAAESPEKEEVDTDVEAVR</sequence>
<dbReference type="FunCoup" id="A9WIZ0">
    <property type="interactions" value="51"/>
</dbReference>
<dbReference type="InParanoid" id="A9WIZ0"/>
<dbReference type="GO" id="GO:0016788">
    <property type="term" value="F:hydrolase activity, acting on ester bonds"/>
    <property type="evidence" value="ECO:0007669"/>
    <property type="project" value="InterPro"/>
</dbReference>
<evidence type="ECO:0000256" key="5">
    <source>
        <dbReference type="SAM" id="MobiDB-lite"/>
    </source>
</evidence>
<feature type="domain" description="Calcineurin-like phosphoesterase" evidence="6">
    <location>
        <begin position="43"/>
        <end position="253"/>
    </location>
</feature>
<dbReference type="KEGG" id="cau:Caur_3261"/>
<keyword evidence="2" id="KW-0964">Secreted</keyword>
<dbReference type="PROSITE" id="PS00786">
    <property type="entry name" value="5_NUCLEOTIDASE_2"/>
    <property type="match status" value="1"/>
</dbReference>
<dbReference type="EMBL" id="CP000909">
    <property type="protein sequence ID" value="ABY36449.1"/>
    <property type="molecule type" value="Genomic_DNA"/>
</dbReference>
<dbReference type="Proteomes" id="UP000002008">
    <property type="component" value="Chromosome"/>
</dbReference>
<dbReference type="eggNOG" id="COG0737">
    <property type="taxonomic scope" value="Bacteria"/>
</dbReference>
<gene>
    <name evidence="8" type="ordered locus">Caur_3261</name>
</gene>
<dbReference type="InterPro" id="IPR006311">
    <property type="entry name" value="TAT_signal"/>
</dbReference>
<dbReference type="InterPro" id="IPR008334">
    <property type="entry name" value="5'-Nucleotdase_C"/>
</dbReference>
<dbReference type="SUPFAM" id="SSF55816">
    <property type="entry name" value="5'-nucleotidase (syn. UDP-sugar hydrolase), C-terminal domain"/>
    <property type="match status" value="1"/>
</dbReference>
<dbReference type="PRINTS" id="PR01607">
    <property type="entry name" value="APYRASEFAMLY"/>
</dbReference>
<evidence type="ECO:0000259" key="7">
    <source>
        <dbReference type="Pfam" id="PF02872"/>
    </source>
</evidence>
<dbReference type="FunFam" id="3.90.780.10:FF:000004">
    <property type="entry name" value="UDP-sugar hydrolase, putative"/>
    <property type="match status" value="1"/>
</dbReference>
<dbReference type="InterPro" id="IPR036907">
    <property type="entry name" value="5'-Nucleotdase_C_sf"/>
</dbReference>
<dbReference type="PANTHER" id="PTHR11575">
    <property type="entry name" value="5'-NUCLEOTIDASE-RELATED"/>
    <property type="match status" value="1"/>
</dbReference>
<evidence type="ECO:0000313" key="8">
    <source>
        <dbReference type="EMBL" id="ABY36449.1"/>
    </source>
</evidence>